<comment type="caution">
    <text evidence="2">The sequence shown here is derived from an EMBL/GenBank/DDBJ whole genome shotgun (WGS) entry which is preliminary data.</text>
</comment>
<feature type="region of interest" description="Disordered" evidence="1">
    <location>
        <begin position="154"/>
        <end position="245"/>
    </location>
</feature>
<reference evidence="2 3" key="1">
    <citation type="submission" date="2017-12" db="EMBL/GenBank/DDBJ databases">
        <title>Corynebacterium mastitidis 16-1433 Genome.</title>
        <authorList>
            <person name="Gulvik C.A."/>
        </authorList>
    </citation>
    <scope>NUCLEOTIDE SEQUENCE [LARGE SCALE GENOMIC DNA]</scope>
    <source>
        <strain evidence="2 3">16-1433</strain>
    </source>
</reference>
<evidence type="ECO:0000313" key="3">
    <source>
        <dbReference type="Proteomes" id="UP000233249"/>
    </source>
</evidence>
<evidence type="ECO:0000256" key="1">
    <source>
        <dbReference type="SAM" id="MobiDB-lite"/>
    </source>
</evidence>
<feature type="region of interest" description="Disordered" evidence="1">
    <location>
        <begin position="264"/>
        <end position="293"/>
    </location>
</feature>
<protein>
    <submittedName>
        <fullName evidence="2">Uncharacterized protein</fullName>
    </submittedName>
</protein>
<gene>
    <name evidence="2" type="ORF">CXB45_03160</name>
</gene>
<feature type="compositionally biased region" description="Basic and acidic residues" evidence="1">
    <location>
        <begin position="222"/>
        <end position="240"/>
    </location>
</feature>
<proteinExistence type="predicted"/>
<dbReference type="AlphaFoldDB" id="A0A2N0X8X1"/>
<sequence>MTLTTITITTRDVFHRSPRHGDRVIFRAPRVRPGIGDEVIVPRPVVVSLESGQGSAELEPGPCQVSFRAGTSVDTRPFEVIVPDKGPVTLRDLLEKNYEWSPQILSEAQKAVGKAEKAATSAQVSQQGAKKAAQDARSASDGITALRDQAAQAATRAEGAADQAAGSATAADTSAKASQRSASTARSAETRTTTAANRATEEANRSEQAAVHAATAGARATGEADRAKQEADRSKAEADRAATAADRIGTADAVTAARRAAEAAATRSGAQADRSKAEADRAEAAASTATSGISPQVRADIDAKATKAELTTALVGKADKTHKHPSADISGTYSVDKNSKNMVIKTDGAGDLNVRGRIYVYPQGNVTLSGTTFESKHAVNKAYVDAADEALGQRIDAKADTAALEQKADKAQVDQLATALEGKAAQAAMDTALAGKANTAHTHLSADVTDAVDAGAQSQSATYAKRLVRLDSSGHLRAKAPVTPTSVATKKYVDDEIATAAQAGVAASKMAQASAGWARFYRVGNLVTIQVANGGAATTADIPTGFRPAVRPCYVPVTWLSDPASVVLLNLDRNSGKAQIERAPGTSNAVHGTAVYMTTDAWPGT</sequence>
<organism evidence="2 3">
    <name type="scientific">Corynebacterium mastitidis</name>
    <dbReference type="NCBI Taxonomy" id="161890"/>
    <lineage>
        <taxon>Bacteria</taxon>
        <taxon>Bacillati</taxon>
        <taxon>Actinomycetota</taxon>
        <taxon>Actinomycetes</taxon>
        <taxon>Mycobacteriales</taxon>
        <taxon>Corynebacteriaceae</taxon>
        <taxon>Corynebacterium</taxon>
    </lineage>
</organism>
<dbReference type="RefSeq" id="WP_101173160.1">
    <property type="nucleotide sequence ID" value="NZ_JAKRKB010000012.1"/>
</dbReference>
<accession>A0A2N0X8X1</accession>
<evidence type="ECO:0000313" key="2">
    <source>
        <dbReference type="EMBL" id="PKF69158.1"/>
    </source>
</evidence>
<feature type="compositionally biased region" description="Basic and acidic residues" evidence="1">
    <location>
        <begin position="273"/>
        <end position="283"/>
    </location>
</feature>
<dbReference type="EMBL" id="PJAF01000006">
    <property type="protein sequence ID" value="PKF69158.1"/>
    <property type="molecule type" value="Genomic_DNA"/>
</dbReference>
<name>A0A2N0X8X1_9CORY</name>
<feature type="compositionally biased region" description="Low complexity" evidence="1">
    <location>
        <begin position="154"/>
        <end position="198"/>
    </location>
</feature>
<dbReference type="Proteomes" id="UP000233249">
    <property type="component" value="Unassembled WGS sequence"/>
</dbReference>
<feature type="compositionally biased region" description="Low complexity" evidence="1">
    <location>
        <begin position="206"/>
        <end position="221"/>
    </location>
</feature>